<evidence type="ECO:0000313" key="2">
    <source>
        <dbReference type="EMBL" id="MCV7227773.1"/>
    </source>
</evidence>
<dbReference type="Proteomes" id="UP001526201">
    <property type="component" value="Unassembled WGS sequence"/>
</dbReference>
<gene>
    <name evidence="2" type="ORF">H7J73_17255</name>
</gene>
<proteinExistence type="predicted"/>
<dbReference type="EMBL" id="JACKTY010000030">
    <property type="protein sequence ID" value="MCV7227773.1"/>
    <property type="molecule type" value="Genomic_DNA"/>
</dbReference>
<dbReference type="CDD" id="cd11614">
    <property type="entry name" value="SAF_CpaB_FlgA_like"/>
    <property type="match status" value="1"/>
</dbReference>
<keyword evidence="3" id="KW-1185">Reference proteome</keyword>
<feature type="domain" description="SAF" evidence="1">
    <location>
        <begin position="57"/>
        <end position="119"/>
    </location>
</feature>
<evidence type="ECO:0000259" key="1">
    <source>
        <dbReference type="SMART" id="SM00858"/>
    </source>
</evidence>
<name>A0ABT3CE55_9MYCO</name>
<dbReference type="SMART" id="SM00858">
    <property type="entry name" value="SAF"/>
    <property type="match status" value="1"/>
</dbReference>
<dbReference type="Pfam" id="PF08666">
    <property type="entry name" value="SAF"/>
    <property type="match status" value="1"/>
</dbReference>
<keyword evidence="2" id="KW-0966">Cell projection</keyword>
<keyword evidence="2" id="KW-0282">Flagellum</keyword>
<organism evidence="2 3">
    <name type="scientific">Mycolicibacterium komossense</name>
    <dbReference type="NCBI Taxonomy" id="1779"/>
    <lineage>
        <taxon>Bacteria</taxon>
        <taxon>Bacillati</taxon>
        <taxon>Actinomycetota</taxon>
        <taxon>Actinomycetes</taxon>
        <taxon>Mycobacteriales</taxon>
        <taxon>Mycobacteriaceae</taxon>
        <taxon>Mycolicibacterium</taxon>
    </lineage>
</organism>
<dbReference type="RefSeq" id="WP_264068779.1">
    <property type="nucleotide sequence ID" value="NZ_JACKTY010000030.1"/>
</dbReference>
<accession>A0ABT3CE55</accession>
<evidence type="ECO:0000313" key="3">
    <source>
        <dbReference type="Proteomes" id="UP001526201"/>
    </source>
</evidence>
<comment type="caution">
    <text evidence="2">The sequence shown here is derived from an EMBL/GenBank/DDBJ whole genome shotgun (WGS) entry which is preliminary data.</text>
</comment>
<sequence length="221" mass="22451">MALRRSASLNPTPLTRLRQALQPDWVHTMRARRIAAAALVVLAGVAAIRSDPDGDRTAAVVAARDLAPGITVTPDDVLVENRLATTLPDGSQADLGGVVGATLAGPVRRGEVLTDVRLLGSRLAKAAAGPDARIVPLHLADNAVVELVRTGDVVDILAAADSGSNAVPRVVASDAVVVLVSAKPKSATAANDRVVLVALPAHAANAVAGAALTETVTLTLH</sequence>
<dbReference type="InterPro" id="IPR013974">
    <property type="entry name" value="SAF"/>
</dbReference>
<dbReference type="Gene3D" id="3.90.1210.10">
    <property type="entry name" value="Antifreeze-like/N-acetylneuraminic acid synthase C-terminal domain"/>
    <property type="match status" value="1"/>
</dbReference>
<reference evidence="2 3" key="1">
    <citation type="journal article" date="2022" name="BMC Genomics">
        <title>Comparative genome analysis of mycobacteria focusing on tRNA and non-coding RNA.</title>
        <authorList>
            <person name="Behra P.R.K."/>
            <person name="Pettersson B.M.F."/>
            <person name="Ramesh M."/>
            <person name="Das S."/>
            <person name="Dasgupta S."/>
            <person name="Kirsebom L.A."/>
        </authorList>
    </citation>
    <scope>NUCLEOTIDE SEQUENCE [LARGE SCALE GENOMIC DNA]</scope>
    <source>
        <strain evidence="2 3">DSM 44078</strain>
    </source>
</reference>
<keyword evidence="2" id="KW-0969">Cilium</keyword>
<protein>
    <submittedName>
        <fullName evidence="2">Flagellar biosynthesis protein FlgA</fullName>
    </submittedName>
</protein>